<name>A0A4Z0YHW4_9PEZI</name>
<dbReference type="Gene3D" id="3.40.50.720">
    <property type="entry name" value="NAD(P)-binding Rossmann-like Domain"/>
    <property type="match status" value="1"/>
</dbReference>
<dbReference type="GO" id="GO:0031177">
    <property type="term" value="F:phosphopantetheine binding"/>
    <property type="evidence" value="ECO:0007669"/>
    <property type="project" value="InterPro"/>
</dbReference>
<dbReference type="PROSITE" id="PS00012">
    <property type="entry name" value="PHOSPHOPANTETHEINE"/>
    <property type="match status" value="1"/>
</dbReference>
<dbReference type="GO" id="GO:0004312">
    <property type="term" value="F:fatty acid synthase activity"/>
    <property type="evidence" value="ECO:0007669"/>
    <property type="project" value="TreeGrafter"/>
</dbReference>
<evidence type="ECO:0000259" key="4">
    <source>
        <dbReference type="PROSITE" id="PS50075"/>
    </source>
</evidence>
<dbReference type="InterPro" id="IPR050091">
    <property type="entry name" value="PKS_NRPS_Biosynth_Enz"/>
</dbReference>
<keyword evidence="3" id="KW-0560">Oxidoreductase</keyword>
<dbReference type="GO" id="GO:0006633">
    <property type="term" value="P:fatty acid biosynthetic process"/>
    <property type="evidence" value="ECO:0007669"/>
    <property type="project" value="TreeGrafter"/>
</dbReference>
<dbReference type="InterPro" id="IPR036736">
    <property type="entry name" value="ACP-like_sf"/>
</dbReference>
<dbReference type="InterPro" id="IPR036291">
    <property type="entry name" value="NAD(P)-bd_dom_sf"/>
</dbReference>
<keyword evidence="6" id="KW-1185">Reference proteome</keyword>
<dbReference type="PROSITE" id="PS50075">
    <property type="entry name" value="CARRIER"/>
    <property type="match status" value="1"/>
</dbReference>
<dbReference type="PANTHER" id="PTHR43775">
    <property type="entry name" value="FATTY ACID SYNTHASE"/>
    <property type="match status" value="1"/>
</dbReference>
<dbReference type="Pfam" id="PF23297">
    <property type="entry name" value="ACP_SdgA_C"/>
    <property type="match status" value="1"/>
</dbReference>
<dbReference type="PANTHER" id="PTHR43775:SF29">
    <property type="entry name" value="ASPERFURANONE POLYKETIDE SYNTHASE AFOG-RELATED"/>
    <property type="match status" value="1"/>
</dbReference>
<protein>
    <recommendedName>
        <fullName evidence="4">Carrier domain-containing protein</fullName>
    </recommendedName>
</protein>
<reference evidence="5 6" key="1">
    <citation type="submission" date="2019-03" db="EMBL/GenBank/DDBJ databases">
        <title>Draft genome sequence of Xylaria hypoxylon DSM 108379, a ubiquitous saprotrophic-parasitic fungi on hardwood.</title>
        <authorList>
            <person name="Buettner E."/>
            <person name="Leonhardt S."/>
            <person name="Gebauer A.M."/>
            <person name="Liers C."/>
            <person name="Hofrichter M."/>
            <person name="Kellner H."/>
        </authorList>
    </citation>
    <scope>NUCLEOTIDE SEQUENCE [LARGE SCALE GENOMIC DNA]</scope>
    <source>
        <strain evidence="5 6">DSM 108379</strain>
    </source>
</reference>
<evidence type="ECO:0000256" key="3">
    <source>
        <dbReference type="ARBA" id="ARBA00023002"/>
    </source>
</evidence>
<dbReference type="InterPro" id="IPR020806">
    <property type="entry name" value="PKS_PP-bd"/>
</dbReference>
<dbReference type="EMBL" id="SKBN01000337">
    <property type="protein sequence ID" value="TGJ78881.1"/>
    <property type="molecule type" value="Genomic_DNA"/>
</dbReference>
<dbReference type="InterPro" id="IPR006162">
    <property type="entry name" value="Ppantetheine_attach_site"/>
</dbReference>
<sequence>MSACPQADCLRAGGISSDQVLLPSDADFAVRQCSYLSRSAQSLQQSCIVQPRSSLEVAAVVRSLVAARIPFAEANVGVAGEESLVGFLRHVSTSFPPIRGVIHAANILAPKVAATRNLHKHLPRDLDFLVLISSIIGVTGHLSQANYATANAFEDALACHRAALGLAAAFRHAAPYWNRAVLPNGMALPSSENTSLDPTVLLIRALSNGISEVSEALGSRPAAIFNVAVESVDLDSTVSTLGVDSLVSVELRNWLASAGKAKLSIFELLQSPSLKQVAGLVIKRSALSPN</sequence>
<dbReference type="SMART" id="SM00822">
    <property type="entry name" value="PKS_KR"/>
    <property type="match status" value="1"/>
</dbReference>
<comment type="caution">
    <text evidence="5">The sequence shown here is derived from an EMBL/GenBank/DDBJ whole genome shotgun (WGS) entry which is preliminary data.</text>
</comment>
<evidence type="ECO:0000313" key="5">
    <source>
        <dbReference type="EMBL" id="TGJ78881.1"/>
    </source>
</evidence>
<keyword evidence="1" id="KW-0596">Phosphopantetheine</keyword>
<evidence type="ECO:0000256" key="2">
    <source>
        <dbReference type="ARBA" id="ARBA00022553"/>
    </source>
</evidence>
<dbReference type="InterPro" id="IPR013968">
    <property type="entry name" value="PKS_KR"/>
</dbReference>
<accession>A0A4Z0YHW4</accession>
<evidence type="ECO:0000256" key="1">
    <source>
        <dbReference type="ARBA" id="ARBA00022450"/>
    </source>
</evidence>
<dbReference type="AlphaFoldDB" id="A0A4Z0YHW4"/>
<proteinExistence type="predicted"/>
<keyword evidence="2" id="KW-0597">Phosphoprotein</keyword>
<dbReference type="GO" id="GO:0044550">
    <property type="term" value="P:secondary metabolite biosynthetic process"/>
    <property type="evidence" value="ECO:0007669"/>
    <property type="project" value="TreeGrafter"/>
</dbReference>
<dbReference type="Proteomes" id="UP000297716">
    <property type="component" value="Unassembled WGS sequence"/>
</dbReference>
<gene>
    <name evidence="5" type="ORF">E0Z10_g9882</name>
</gene>
<dbReference type="InterPro" id="IPR057326">
    <property type="entry name" value="KR_dom"/>
</dbReference>
<evidence type="ECO:0000313" key="6">
    <source>
        <dbReference type="Proteomes" id="UP000297716"/>
    </source>
</evidence>
<dbReference type="SUPFAM" id="SSF51735">
    <property type="entry name" value="NAD(P)-binding Rossmann-fold domains"/>
    <property type="match status" value="1"/>
</dbReference>
<dbReference type="InterPro" id="IPR009081">
    <property type="entry name" value="PP-bd_ACP"/>
</dbReference>
<dbReference type="GO" id="GO:0016491">
    <property type="term" value="F:oxidoreductase activity"/>
    <property type="evidence" value="ECO:0007669"/>
    <property type="project" value="UniProtKB-KW"/>
</dbReference>
<dbReference type="SMART" id="SM00823">
    <property type="entry name" value="PKS_PP"/>
    <property type="match status" value="1"/>
</dbReference>
<dbReference type="STRING" id="37992.A0A4Z0YHW4"/>
<organism evidence="5 6">
    <name type="scientific">Xylaria hypoxylon</name>
    <dbReference type="NCBI Taxonomy" id="37992"/>
    <lineage>
        <taxon>Eukaryota</taxon>
        <taxon>Fungi</taxon>
        <taxon>Dikarya</taxon>
        <taxon>Ascomycota</taxon>
        <taxon>Pezizomycotina</taxon>
        <taxon>Sordariomycetes</taxon>
        <taxon>Xylariomycetidae</taxon>
        <taxon>Xylariales</taxon>
        <taxon>Xylariaceae</taxon>
        <taxon>Xylaria</taxon>
    </lineage>
</organism>
<dbReference type="Pfam" id="PF08659">
    <property type="entry name" value="KR"/>
    <property type="match status" value="1"/>
</dbReference>
<feature type="domain" description="Carrier" evidence="4">
    <location>
        <begin position="197"/>
        <end position="285"/>
    </location>
</feature>
<dbReference type="OrthoDB" id="4778867at2759"/>
<dbReference type="SUPFAM" id="SSF47336">
    <property type="entry name" value="ACP-like"/>
    <property type="match status" value="1"/>
</dbReference>